<dbReference type="GO" id="GO:0097039">
    <property type="term" value="P:protein linear polyubiquitination"/>
    <property type="evidence" value="ECO:0007669"/>
    <property type="project" value="TreeGrafter"/>
</dbReference>
<reference evidence="10" key="1">
    <citation type="journal article" date="2021" name="Nat. Commun.">
        <title>Genetic determinants of endophytism in the Arabidopsis root mycobiome.</title>
        <authorList>
            <person name="Mesny F."/>
            <person name="Miyauchi S."/>
            <person name="Thiergart T."/>
            <person name="Pickel B."/>
            <person name="Atanasova L."/>
            <person name="Karlsson M."/>
            <person name="Huettel B."/>
            <person name="Barry K.W."/>
            <person name="Haridas S."/>
            <person name="Chen C."/>
            <person name="Bauer D."/>
            <person name="Andreopoulos W."/>
            <person name="Pangilinan J."/>
            <person name="LaButti K."/>
            <person name="Riley R."/>
            <person name="Lipzen A."/>
            <person name="Clum A."/>
            <person name="Drula E."/>
            <person name="Henrissat B."/>
            <person name="Kohler A."/>
            <person name="Grigoriev I.V."/>
            <person name="Martin F.M."/>
            <person name="Hacquard S."/>
        </authorList>
    </citation>
    <scope>NUCLEOTIDE SEQUENCE</scope>
    <source>
        <strain evidence="10">MPI-SDFR-AT-0120</strain>
    </source>
</reference>
<feature type="compositionally biased region" description="Acidic residues" evidence="8">
    <location>
        <begin position="349"/>
        <end position="360"/>
    </location>
</feature>
<accession>A0A8K0RDE9</accession>
<dbReference type="InterPro" id="IPR044066">
    <property type="entry name" value="TRIAD_supradom"/>
</dbReference>
<dbReference type="SUPFAM" id="SSF57850">
    <property type="entry name" value="RING/U-box"/>
    <property type="match status" value="2"/>
</dbReference>
<evidence type="ECO:0000256" key="7">
    <source>
        <dbReference type="ARBA" id="ARBA00022833"/>
    </source>
</evidence>
<keyword evidence="2" id="KW-0808">Transferase</keyword>
<gene>
    <name evidence="10" type="ORF">FB567DRAFT_614190</name>
</gene>
<dbReference type="OrthoDB" id="1431934at2759"/>
<evidence type="ECO:0000313" key="11">
    <source>
        <dbReference type="Proteomes" id="UP000813461"/>
    </source>
</evidence>
<dbReference type="PROSITE" id="PS51873">
    <property type="entry name" value="TRIAD"/>
    <property type="match status" value="1"/>
</dbReference>
<feature type="region of interest" description="Disordered" evidence="8">
    <location>
        <begin position="1"/>
        <end position="113"/>
    </location>
</feature>
<keyword evidence="6" id="KW-0833">Ubl conjugation pathway</keyword>
<evidence type="ECO:0000256" key="8">
    <source>
        <dbReference type="SAM" id="MobiDB-lite"/>
    </source>
</evidence>
<feature type="compositionally biased region" description="Polar residues" evidence="8">
    <location>
        <begin position="85"/>
        <end position="105"/>
    </location>
</feature>
<dbReference type="GO" id="GO:0043161">
    <property type="term" value="P:proteasome-mediated ubiquitin-dependent protein catabolic process"/>
    <property type="evidence" value="ECO:0007669"/>
    <property type="project" value="TreeGrafter"/>
</dbReference>
<dbReference type="GO" id="GO:0043130">
    <property type="term" value="F:ubiquitin binding"/>
    <property type="evidence" value="ECO:0007669"/>
    <property type="project" value="TreeGrafter"/>
</dbReference>
<dbReference type="SMART" id="SM00647">
    <property type="entry name" value="IBR"/>
    <property type="match status" value="1"/>
</dbReference>
<dbReference type="PANTHER" id="PTHR22770">
    <property type="entry name" value="UBIQUITIN CONJUGATING ENZYME 7 INTERACTING PROTEIN-RELATED"/>
    <property type="match status" value="1"/>
</dbReference>
<protein>
    <recommendedName>
        <fullName evidence="9">RING-type domain-containing protein</fullName>
    </recommendedName>
</protein>
<feature type="compositionally biased region" description="Acidic residues" evidence="8">
    <location>
        <begin position="46"/>
        <end position="60"/>
    </location>
</feature>
<dbReference type="GO" id="GO:0004842">
    <property type="term" value="F:ubiquitin-protein transferase activity"/>
    <property type="evidence" value="ECO:0007669"/>
    <property type="project" value="TreeGrafter"/>
</dbReference>
<keyword evidence="4" id="KW-0677">Repeat</keyword>
<keyword evidence="11" id="KW-1185">Reference proteome</keyword>
<dbReference type="AlphaFoldDB" id="A0A8K0RDE9"/>
<dbReference type="EMBL" id="JAGMVJ010000003">
    <property type="protein sequence ID" value="KAH7092322.1"/>
    <property type="molecule type" value="Genomic_DNA"/>
</dbReference>
<dbReference type="GO" id="GO:0008270">
    <property type="term" value="F:zinc ion binding"/>
    <property type="evidence" value="ECO:0007669"/>
    <property type="project" value="UniProtKB-KW"/>
</dbReference>
<evidence type="ECO:0000313" key="10">
    <source>
        <dbReference type="EMBL" id="KAH7092322.1"/>
    </source>
</evidence>
<evidence type="ECO:0000256" key="3">
    <source>
        <dbReference type="ARBA" id="ARBA00022723"/>
    </source>
</evidence>
<dbReference type="InterPro" id="IPR002867">
    <property type="entry name" value="IBR_dom"/>
</dbReference>
<dbReference type="Gene3D" id="1.20.120.1750">
    <property type="match status" value="1"/>
</dbReference>
<evidence type="ECO:0000256" key="5">
    <source>
        <dbReference type="ARBA" id="ARBA00022771"/>
    </source>
</evidence>
<evidence type="ECO:0000256" key="1">
    <source>
        <dbReference type="ARBA" id="ARBA00004906"/>
    </source>
</evidence>
<keyword evidence="5" id="KW-0863">Zinc-finger</keyword>
<dbReference type="GO" id="GO:0000151">
    <property type="term" value="C:ubiquitin ligase complex"/>
    <property type="evidence" value="ECO:0007669"/>
    <property type="project" value="TreeGrafter"/>
</dbReference>
<keyword evidence="7" id="KW-0862">Zinc</keyword>
<comment type="caution">
    <text evidence="10">The sequence shown here is derived from an EMBL/GenBank/DDBJ whole genome shotgun (WGS) entry which is preliminary data.</text>
</comment>
<comment type="pathway">
    <text evidence="1">Protein modification; protein ubiquitination.</text>
</comment>
<dbReference type="Gene3D" id="3.30.40.10">
    <property type="entry name" value="Zinc/RING finger domain, C3HC4 (zinc finger)"/>
    <property type="match status" value="1"/>
</dbReference>
<feature type="region of interest" description="Disordered" evidence="8">
    <location>
        <begin position="330"/>
        <end position="362"/>
    </location>
</feature>
<evidence type="ECO:0000256" key="4">
    <source>
        <dbReference type="ARBA" id="ARBA00022737"/>
    </source>
</evidence>
<proteinExistence type="predicted"/>
<dbReference type="Pfam" id="PF01485">
    <property type="entry name" value="IBR"/>
    <property type="match status" value="1"/>
</dbReference>
<dbReference type="Proteomes" id="UP000813461">
    <property type="component" value="Unassembled WGS sequence"/>
</dbReference>
<name>A0A8K0RDE9_9PLEO</name>
<dbReference type="CDD" id="cd20336">
    <property type="entry name" value="Rcat_RBR"/>
    <property type="match status" value="1"/>
</dbReference>
<feature type="domain" description="RING-type" evidence="9">
    <location>
        <begin position="118"/>
        <end position="325"/>
    </location>
</feature>
<sequence length="396" mass="43321">MAKLQRELAALDIPPSGYNLQRSNRKARPSARTAAAAAPQGPTVANEDDNDTGKELEEEQHEGVALQDMEKNPDAEALPLEVSDQGPTDQQSNTAPPVSASSDSVTVHDEDAADLDPDRRECLVCLKLYPIADFPHLKDCKQQPTTCRTCFANWLSNEVGNTASLSQVRCPCESQDCKVPFTWEDARGNASPEVFARYDHLHVLERSAKIQTSGTASLATVHLDNSTAMTMAISSSAARADIYDERERLGNLPHAEQELASKAALEKISTQCPGAECGYWIQKTAGCDHMTCTRCGFQFCYLCSAPYKGVGGIHSVGNAAHEHRCAHHTKNIMGARRDSTDSDDRVDSSEGEDPSSEEGDPSFWRRRFTTWLWALEAKGTFLAPPRSTEQEAEYGS</sequence>
<feature type="compositionally biased region" description="Low complexity" evidence="8">
    <location>
        <begin position="30"/>
        <end position="39"/>
    </location>
</feature>
<dbReference type="InterPro" id="IPR013083">
    <property type="entry name" value="Znf_RING/FYVE/PHD"/>
</dbReference>
<keyword evidence="3" id="KW-0479">Metal-binding</keyword>
<dbReference type="InterPro" id="IPR051628">
    <property type="entry name" value="LUBAC_E3_Ligases"/>
</dbReference>
<evidence type="ECO:0000256" key="2">
    <source>
        <dbReference type="ARBA" id="ARBA00022679"/>
    </source>
</evidence>
<evidence type="ECO:0000259" key="9">
    <source>
        <dbReference type="PROSITE" id="PS51873"/>
    </source>
</evidence>
<dbReference type="PANTHER" id="PTHR22770:SF13">
    <property type="entry name" value="RING-TYPE DOMAIN-CONTAINING PROTEIN"/>
    <property type="match status" value="1"/>
</dbReference>
<organism evidence="10 11">
    <name type="scientific">Paraphoma chrysanthemicola</name>
    <dbReference type="NCBI Taxonomy" id="798071"/>
    <lineage>
        <taxon>Eukaryota</taxon>
        <taxon>Fungi</taxon>
        <taxon>Dikarya</taxon>
        <taxon>Ascomycota</taxon>
        <taxon>Pezizomycotina</taxon>
        <taxon>Dothideomycetes</taxon>
        <taxon>Pleosporomycetidae</taxon>
        <taxon>Pleosporales</taxon>
        <taxon>Pleosporineae</taxon>
        <taxon>Phaeosphaeriaceae</taxon>
        <taxon>Paraphoma</taxon>
    </lineage>
</organism>
<feature type="compositionally biased region" description="Basic and acidic residues" evidence="8">
    <location>
        <begin position="335"/>
        <end position="348"/>
    </location>
</feature>
<evidence type="ECO:0000256" key="6">
    <source>
        <dbReference type="ARBA" id="ARBA00022786"/>
    </source>
</evidence>